<dbReference type="Pfam" id="PF02367">
    <property type="entry name" value="TsaE"/>
    <property type="match status" value="1"/>
</dbReference>
<accession>A0A6G6W9U4</accession>
<keyword evidence="6" id="KW-0479">Metal-binding</keyword>
<organism evidence="13 14">
    <name type="scientific">Nocardioides anomalus</name>
    <dbReference type="NCBI Taxonomy" id="2712223"/>
    <lineage>
        <taxon>Bacteria</taxon>
        <taxon>Bacillati</taxon>
        <taxon>Actinomycetota</taxon>
        <taxon>Actinomycetes</taxon>
        <taxon>Propionibacteriales</taxon>
        <taxon>Nocardioidaceae</taxon>
        <taxon>Nocardioides</taxon>
    </lineage>
</organism>
<dbReference type="InterPro" id="IPR003442">
    <property type="entry name" value="T6A_TsaE"/>
</dbReference>
<dbReference type="GO" id="GO:0005524">
    <property type="term" value="F:ATP binding"/>
    <property type="evidence" value="ECO:0007669"/>
    <property type="project" value="UniProtKB-KW"/>
</dbReference>
<dbReference type="Gene3D" id="3.40.50.300">
    <property type="entry name" value="P-loop containing nucleotide triphosphate hydrolases"/>
    <property type="match status" value="1"/>
</dbReference>
<keyword evidence="8" id="KW-0067">ATP-binding</keyword>
<dbReference type="InterPro" id="IPR016181">
    <property type="entry name" value="Acyl_CoA_acyltransferase"/>
</dbReference>
<evidence type="ECO:0000313" key="13">
    <source>
        <dbReference type="EMBL" id="QIG41810.1"/>
    </source>
</evidence>
<dbReference type="Pfam" id="PF00583">
    <property type="entry name" value="Acetyltransf_1"/>
    <property type="match status" value="1"/>
</dbReference>
<evidence type="ECO:0000313" key="14">
    <source>
        <dbReference type="Proteomes" id="UP000502996"/>
    </source>
</evidence>
<keyword evidence="14" id="KW-1185">Reference proteome</keyword>
<dbReference type="PROSITE" id="PS51186">
    <property type="entry name" value="GNAT"/>
    <property type="match status" value="1"/>
</dbReference>
<evidence type="ECO:0000256" key="9">
    <source>
        <dbReference type="ARBA" id="ARBA00022842"/>
    </source>
</evidence>
<dbReference type="RefSeq" id="WP_165228496.1">
    <property type="nucleotide sequence ID" value="NZ_CP049257.1"/>
</dbReference>
<keyword evidence="7" id="KW-0547">Nucleotide-binding</keyword>
<comment type="similarity">
    <text evidence="2">Belongs to the TsaE family.</text>
</comment>
<dbReference type="PANTHER" id="PTHR33540">
    <property type="entry name" value="TRNA THREONYLCARBAMOYLADENOSINE BIOSYNTHESIS PROTEIN TSAE"/>
    <property type="match status" value="1"/>
</dbReference>
<dbReference type="CDD" id="cd04301">
    <property type="entry name" value="NAT_SF"/>
    <property type="match status" value="1"/>
</dbReference>
<gene>
    <name evidence="13" type="primary">tsaE</name>
    <name evidence="13" type="ORF">G5V58_02585</name>
</gene>
<dbReference type="EMBL" id="CP049257">
    <property type="protein sequence ID" value="QIG41810.1"/>
    <property type="molecule type" value="Genomic_DNA"/>
</dbReference>
<dbReference type="SUPFAM" id="SSF52540">
    <property type="entry name" value="P-loop containing nucleoside triphosphate hydrolases"/>
    <property type="match status" value="1"/>
</dbReference>
<evidence type="ECO:0000256" key="11">
    <source>
        <dbReference type="ARBA" id="ARBA00032441"/>
    </source>
</evidence>
<dbReference type="GO" id="GO:0002949">
    <property type="term" value="P:tRNA threonylcarbamoyladenosine modification"/>
    <property type="evidence" value="ECO:0007669"/>
    <property type="project" value="InterPro"/>
</dbReference>
<dbReference type="AlphaFoldDB" id="A0A6G6W9U4"/>
<keyword evidence="9" id="KW-0460">Magnesium</keyword>
<dbReference type="GO" id="GO:0016747">
    <property type="term" value="F:acyltransferase activity, transferring groups other than amino-acyl groups"/>
    <property type="evidence" value="ECO:0007669"/>
    <property type="project" value="InterPro"/>
</dbReference>
<evidence type="ECO:0000256" key="8">
    <source>
        <dbReference type="ARBA" id="ARBA00022840"/>
    </source>
</evidence>
<keyword evidence="5" id="KW-0819">tRNA processing</keyword>
<comment type="subcellular location">
    <subcellularLocation>
        <location evidence="1">Cytoplasm</location>
    </subcellularLocation>
</comment>
<keyword evidence="13" id="KW-0808">Transferase</keyword>
<comment type="function">
    <text evidence="10">Required for the formation of a threonylcarbamoyl group on adenosine at position 37 (t(6)A37) in tRNAs that read codons beginning with adenine. Is involved in the transfer of the threonylcarbamoyl moiety of threonylcarbamoyl-AMP (TC-AMP) to the N6 group of A37, together with TsaD and TsaB. TsaE seems to play an indirect role in the t(6)A biosynthesis pathway, possibly in regulating the core enzymatic function of TsaD.</text>
</comment>
<evidence type="ECO:0000259" key="12">
    <source>
        <dbReference type="PROSITE" id="PS51186"/>
    </source>
</evidence>
<evidence type="ECO:0000256" key="10">
    <source>
        <dbReference type="ARBA" id="ARBA00024908"/>
    </source>
</evidence>
<dbReference type="NCBIfam" id="TIGR00150">
    <property type="entry name" value="T6A_YjeE"/>
    <property type="match status" value="1"/>
</dbReference>
<dbReference type="Proteomes" id="UP000502996">
    <property type="component" value="Chromosome"/>
</dbReference>
<dbReference type="InterPro" id="IPR000182">
    <property type="entry name" value="GNAT_dom"/>
</dbReference>
<sequence length="318" mass="33311">MSAPDRSSGAPDAVVAVERVGPEAAAIVHDVVHAAFSARPPLDPPAAALAETPAQLERHLAEHGGLLARVDGEPAGALVLDPSGSTMYLRRVGVVPALQHHGIAAVLIDAAVEAADGYDDLTVVAREELPATIAFWERQGFREIGRRSPNVELRRPLRTAVYQAPDAEAMRGLGRSVAGQLRPGDLLVLTGSLGAGKTTFTQGLGAGLGVRGQVTSPTFVIARVHPSEIGGPPLVHVDAYRLGGVAELDDLDLDTSLDDAVTVVEWGEGIAEGLSESRLEVNIVRGEAGDDEGADEHRRVEITPVGPRWHALSFRGLG</sequence>
<dbReference type="Gene3D" id="3.40.630.30">
    <property type="match status" value="1"/>
</dbReference>
<dbReference type="InterPro" id="IPR027417">
    <property type="entry name" value="P-loop_NTPase"/>
</dbReference>
<name>A0A6G6W9U4_9ACTN</name>
<evidence type="ECO:0000256" key="2">
    <source>
        <dbReference type="ARBA" id="ARBA00007599"/>
    </source>
</evidence>
<proteinExistence type="inferred from homology"/>
<feature type="domain" description="N-acetyltransferase" evidence="12">
    <location>
        <begin position="15"/>
        <end position="158"/>
    </location>
</feature>
<evidence type="ECO:0000256" key="3">
    <source>
        <dbReference type="ARBA" id="ARBA00019010"/>
    </source>
</evidence>
<evidence type="ECO:0000256" key="6">
    <source>
        <dbReference type="ARBA" id="ARBA00022723"/>
    </source>
</evidence>
<dbReference type="GO" id="GO:0046872">
    <property type="term" value="F:metal ion binding"/>
    <property type="evidence" value="ECO:0007669"/>
    <property type="project" value="UniProtKB-KW"/>
</dbReference>
<evidence type="ECO:0000256" key="1">
    <source>
        <dbReference type="ARBA" id="ARBA00004496"/>
    </source>
</evidence>
<dbReference type="KEGG" id="nano:G5V58_02585"/>
<evidence type="ECO:0000256" key="7">
    <source>
        <dbReference type="ARBA" id="ARBA00022741"/>
    </source>
</evidence>
<dbReference type="PANTHER" id="PTHR33540:SF2">
    <property type="entry name" value="TRNA THREONYLCARBAMOYLADENOSINE BIOSYNTHESIS PROTEIN TSAE"/>
    <property type="match status" value="1"/>
</dbReference>
<dbReference type="GO" id="GO:0005737">
    <property type="term" value="C:cytoplasm"/>
    <property type="evidence" value="ECO:0007669"/>
    <property type="project" value="UniProtKB-SubCell"/>
</dbReference>
<keyword evidence="4" id="KW-0963">Cytoplasm</keyword>
<evidence type="ECO:0000256" key="5">
    <source>
        <dbReference type="ARBA" id="ARBA00022694"/>
    </source>
</evidence>
<evidence type="ECO:0000256" key="4">
    <source>
        <dbReference type="ARBA" id="ARBA00022490"/>
    </source>
</evidence>
<reference evidence="13 14" key="1">
    <citation type="submission" date="2020-02" db="EMBL/GenBank/DDBJ databases">
        <title>Full genome sequence of Nocardioides sp. R-3366.</title>
        <authorList>
            <person name="Im W.-T."/>
        </authorList>
    </citation>
    <scope>NUCLEOTIDE SEQUENCE [LARGE SCALE GENOMIC DNA]</scope>
    <source>
        <strain evidence="13 14">R-3366</strain>
    </source>
</reference>
<dbReference type="SUPFAM" id="SSF55729">
    <property type="entry name" value="Acyl-CoA N-acyltransferases (Nat)"/>
    <property type="match status" value="1"/>
</dbReference>
<protein>
    <recommendedName>
        <fullName evidence="3">tRNA threonylcarbamoyladenosine biosynthesis protein TsaE</fullName>
    </recommendedName>
    <alternativeName>
        <fullName evidence="11">t(6)A37 threonylcarbamoyladenosine biosynthesis protein TsaE</fullName>
    </alternativeName>
</protein>